<keyword evidence="2" id="KW-1185">Reference proteome</keyword>
<dbReference type="Proteomes" id="UP000805704">
    <property type="component" value="Chromosome 5"/>
</dbReference>
<sequence>MQREEEQISSLKQFPLQSDSSHMPSLTVKCMLLCALMGWTMCACTLKNQILWIERHDCSQCVAVNTTICSGYCYTQDTNLKGRFGRTFLIQRSCVPLSLVYRPICLPGCPRDVNAQLYYPEARRCCCRRCDTRTERCVRTSRVSYDGCTHGSMKNQNLTIC</sequence>
<evidence type="ECO:0000313" key="2">
    <source>
        <dbReference type="Proteomes" id="UP000805704"/>
    </source>
</evidence>
<accession>A0ACB7ELD4</accession>
<evidence type="ECO:0000313" key="1">
    <source>
        <dbReference type="EMBL" id="KAG8002641.1"/>
    </source>
</evidence>
<proteinExistence type="predicted"/>
<dbReference type="EMBL" id="CM024793">
    <property type="protein sequence ID" value="KAG8002641.1"/>
    <property type="molecule type" value="Genomic_DNA"/>
</dbReference>
<reference evidence="1" key="1">
    <citation type="submission" date="2020-04" db="EMBL/GenBank/DDBJ databases">
        <title>A chromosome-scale assembly and high-density genetic map of the yellow drum (Nibea albiflora) genome.</title>
        <authorList>
            <person name="Xu D."/>
            <person name="Zhang W."/>
            <person name="Chen R."/>
            <person name="Tan P."/>
            <person name="Wang L."/>
            <person name="Song H."/>
            <person name="Tian L."/>
            <person name="Zhu Q."/>
            <person name="Wang B."/>
        </authorList>
    </citation>
    <scope>NUCLEOTIDE SEQUENCE</scope>
    <source>
        <strain evidence="1">ZJHYS-2018</strain>
    </source>
</reference>
<gene>
    <name evidence="1" type="primary">TSHB.2</name>
    <name evidence="1" type="ORF">GBF38_015141</name>
</gene>
<name>A0ACB7ELD4_NIBAL</name>
<organism evidence="1 2">
    <name type="scientific">Nibea albiflora</name>
    <name type="common">Yellow drum</name>
    <name type="synonym">Corvina albiflora</name>
    <dbReference type="NCBI Taxonomy" id="240163"/>
    <lineage>
        <taxon>Eukaryota</taxon>
        <taxon>Metazoa</taxon>
        <taxon>Chordata</taxon>
        <taxon>Craniata</taxon>
        <taxon>Vertebrata</taxon>
        <taxon>Euteleostomi</taxon>
        <taxon>Actinopterygii</taxon>
        <taxon>Neopterygii</taxon>
        <taxon>Teleostei</taxon>
        <taxon>Neoteleostei</taxon>
        <taxon>Acanthomorphata</taxon>
        <taxon>Eupercaria</taxon>
        <taxon>Sciaenidae</taxon>
        <taxon>Nibea</taxon>
    </lineage>
</organism>
<protein>
    <submittedName>
        <fullName evidence="1">Thyrotropin subunit beta</fullName>
    </submittedName>
</protein>
<comment type="caution">
    <text evidence="1">The sequence shown here is derived from an EMBL/GenBank/DDBJ whole genome shotgun (WGS) entry which is preliminary data.</text>
</comment>